<organism evidence="1 2">
    <name type="scientific">Acaulospora colombiana</name>
    <dbReference type="NCBI Taxonomy" id="27376"/>
    <lineage>
        <taxon>Eukaryota</taxon>
        <taxon>Fungi</taxon>
        <taxon>Fungi incertae sedis</taxon>
        <taxon>Mucoromycota</taxon>
        <taxon>Glomeromycotina</taxon>
        <taxon>Glomeromycetes</taxon>
        <taxon>Diversisporales</taxon>
        <taxon>Acaulosporaceae</taxon>
        <taxon>Acaulospora</taxon>
    </lineage>
</organism>
<dbReference type="EMBL" id="CAJVPT010001378">
    <property type="protein sequence ID" value="CAG8461481.1"/>
    <property type="molecule type" value="Genomic_DNA"/>
</dbReference>
<dbReference type="Proteomes" id="UP000789525">
    <property type="component" value="Unassembled WGS sequence"/>
</dbReference>
<keyword evidence="2" id="KW-1185">Reference proteome</keyword>
<name>A0ACA9K9Z0_9GLOM</name>
<protein>
    <submittedName>
        <fullName evidence="1">12725_t:CDS:1</fullName>
    </submittedName>
</protein>
<accession>A0ACA9K9Z0</accession>
<proteinExistence type="predicted"/>
<reference evidence="1" key="1">
    <citation type="submission" date="2021-06" db="EMBL/GenBank/DDBJ databases">
        <authorList>
            <person name="Kallberg Y."/>
            <person name="Tangrot J."/>
            <person name="Rosling A."/>
        </authorList>
    </citation>
    <scope>NUCLEOTIDE SEQUENCE</scope>
    <source>
        <strain evidence="1">CL356</strain>
    </source>
</reference>
<evidence type="ECO:0000313" key="1">
    <source>
        <dbReference type="EMBL" id="CAG8461481.1"/>
    </source>
</evidence>
<sequence length="374" mass="42379">MWSCFHKCPCIRFRGDSHTPLDQFYEDEDNLEFEHLLANQDSTSLSALLTRNPFPRVTNTPSYFSPRMILPNEEATASANRLLLEDDENLQDAQFLPDEQISKFTELISEQGKYDEYNEVTDDQLVAEEEEARRQEEEDIQRKRQAATQVALAKGLISSSDQPITNKNAFFSIGDEESDFPNDGSTSIEFSSKKIIATSDSESQISSLNKPRNPHERVLAKDVNLDDYDDVNDFENIILRSDDYEEYYSPTIGDAGDEETINPFANILPDFSEKLGRFFGSLANSTKEKNKSREDDDDNINLNDDNLGVSKDKNHHIKNLFPFVTEPEECRVGSSSSDVNRNINGTNIRIGSLKLANRLTGSPFERSPTNDSRS</sequence>
<comment type="caution">
    <text evidence="1">The sequence shown here is derived from an EMBL/GenBank/DDBJ whole genome shotgun (WGS) entry which is preliminary data.</text>
</comment>
<evidence type="ECO:0000313" key="2">
    <source>
        <dbReference type="Proteomes" id="UP000789525"/>
    </source>
</evidence>
<gene>
    <name evidence="1" type="ORF">ACOLOM_LOCUS1188</name>
</gene>